<dbReference type="PROSITE" id="PS51477">
    <property type="entry name" value="PAH"/>
    <property type="match status" value="1"/>
</dbReference>
<proteinExistence type="predicted"/>
<evidence type="ECO:0000256" key="5">
    <source>
        <dbReference type="SAM" id="MobiDB-lite"/>
    </source>
</evidence>
<dbReference type="SMART" id="SM00761">
    <property type="entry name" value="HDAC_interact"/>
    <property type="match status" value="1"/>
</dbReference>
<name>A0ABD1XXN3_9MARC</name>
<dbReference type="InterPro" id="IPR036600">
    <property type="entry name" value="PAH_sf"/>
</dbReference>
<evidence type="ECO:0000256" key="2">
    <source>
        <dbReference type="ARBA" id="ARBA00022491"/>
    </source>
</evidence>
<feature type="domain" description="Histone deacetylase interacting" evidence="6">
    <location>
        <begin position="343"/>
        <end position="449"/>
    </location>
</feature>
<dbReference type="Pfam" id="PF08295">
    <property type="entry name" value="Sin3_corepress"/>
    <property type="match status" value="1"/>
</dbReference>
<evidence type="ECO:0000313" key="7">
    <source>
        <dbReference type="EMBL" id="KAL2612691.1"/>
    </source>
</evidence>
<evidence type="ECO:0000313" key="8">
    <source>
        <dbReference type="Proteomes" id="UP001605036"/>
    </source>
</evidence>
<dbReference type="Pfam" id="PF02671">
    <property type="entry name" value="PAH"/>
    <property type="match status" value="1"/>
</dbReference>
<sequence length="615" mass="69924">MKRKRVEEAPMRLAKRVVSDHDDAVMAEARVARTDGDRPRADRQNGVAFLKMVKETLRDEVEKYDAFVKVMQNFKRGLIGTREVIRRVKMLFKKHPSLIMGFNIFLQPSDQIDVPAQEGMVDVEKLKVALKFVNKEEYPARDNSKYEQTGAQEEHHTSAAAPTEKVTTDVTEVSLRVPRKAGADMEKAAANTSVRVPRKADMARGAKKRDKLESNGAKSGGVGQDQENGQEKVRRKRAKRAVLAPPEPTVEPKRRRRRSKAKEADESEQLAFFESVSKDLEGTPVYKELFQSMNLCRRQIVTSSQLHKLVSDVLRGHPQHRKAFHRCFPNDNNDSDLILKRWQTCTPSYQLDESILSENPAVSTDSERETEGGRPYSTRKILNKTWVTITTGGNACTSQESNRYEEVLFQCEDDQYELDMLTETTRSTARKLSECIEMWKNDTHFDLDEHLGPVHLRCIERIYNPIYPTLLAHARDSPGTVLPVVLSRLEQRLEDWVSTRTELNPLWARVRAANHSKSLVYESDLEMGEDGNEDGAHVQAEEEDVLEDDWDDEDDYTVEDGEEVPTQVGAQDPKEDGQEFSAEDEAQLAAENPPQVGDELKEAQDTTQSENDAER</sequence>
<feature type="compositionally biased region" description="Acidic residues" evidence="5">
    <location>
        <begin position="541"/>
        <end position="563"/>
    </location>
</feature>
<dbReference type="GO" id="GO:0005634">
    <property type="term" value="C:nucleus"/>
    <property type="evidence" value="ECO:0007669"/>
    <property type="project" value="UniProtKB-SubCell"/>
</dbReference>
<protein>
    <recommendedName>
        <fullName evidence="6">Histone deacetylase interacting domain-containing protein</fullName>
    </recommendedName>
</protein>
<keyword evidence="8" id="KW-1185">Reference proteome</keyword>
<feature type="compositionally biased region" description="Polar residues" evidence="5">
    <location>
        <begin position="605"/>
        <end position="615"/>
    </location>
</feature>
<reference evidence="7 8" key="1">
    <citation type="submission" date="2024-09" db="EMBL/GenBank/DDBJ databases">
        <title>Chromosome-scale assembly of Riccia fluitans.</title>
        <authorList>
            <person name="Paukszto L."/>
            <person name="Sawicki J."/>
            <person name="Karawczyk K."/>
            <person name="Piernik-Szablinska J."/>
            <person name="Szczecinska M."/>
            <person name="Mazdziarz M."/>
        </authorList>
    </citation>
    <scope>NUCLEOTIDE SEQUENCE [LARGE SCALE GENOMIC DNA]</scope>
    <source>
        <strain evidence="7">Rf_01</strain>
        <tissue evidence="7">Aerial parts of the thallus</tissue>
    </source>
</reference>
<dbReference type="PANTHER" id="PTHR12346:SF0">
    <property type="entry name" value="SIN3A, ISOFORM G"/>
    <property type="match status" value="1"/>
</dbReference>
<accession>A0ABD1XXN3</accession>
<evidence type="ECO:0000259" key="6">
    <source>
        <dbReference type="SMART" id="SM00761"/>
    </source>
</evidence>
<evidence type="ECO:0000256" key="1">
    <source>
        <dbReference type="ARBA" id="ARBA00004123"/>
    </source>
</evidence>
<dbReference type="InterPro" id="IPR003822">
    <property type="entry name" value="PAH"/>
</dbReference>
<gene>
    <name evidence="7" type="ORF">R1flu_024383</name>
</gene>
<feature type="region of interest" description="Disordered" evidence="5">
    <location>
        <begin position="527"/>
        <end position="615"/>
    </location>
</feature>
<dbReference type="PANTHER" id="PTHR12346">
    <property type="entry name" value="SIN3B-RELATED"/>
    <property type="match status" value="1"/>
</dbReference>
<dbReference type="FunFam" id="1.20.1160.11:FF:000001">
    <property type="entry name" value="Paired amphipathic helix protein Sin3"/>
    <property type="match status" value="1"/>
</dbReference>
<evidence type="ECO:0000256" key="4">
    <source>
        <dbReference type="PROSITE-ProRule" id="PRU00810"/>
    </source>
</evidence>
<dbReference type="Gene3D" id="1.20.1160.11">
    <property type="entry name" value="Paired amphipathic helix"/>
    <property type="match status" value="2"/>
</dbReference>
<dbReference type="Proteomes" id="UP001605036">
    <property type="component" value="Unassembled WGS sequence"/>
</dbReference>
<dbReference type="InterPro" id="IPR013194">
    <property type="entry name" value="HDAC_interact_dom"/>
</dbReference>
<dbReference type="InterPro" id="IPR039774">
    <property type="entry name" value="Sin3-like"/>
</dbReference>
<dbReference type="AlphaFoldDB" id="A0ABD1XXN3"/>
<keyword evidence="2" id="KW-0678">Repressor</keyword>
<dbReference type="EMBL" id="JBHFFA010000007">
    <property type="protein sequence ID" value="KAL2612691.1"/>
    <property type="molecule type" value="Genomic_DNA"/>
</dbReference>
<feature type="region of interest" description="Disordered" evidence="5">
    <location>
        <begin position="139"/>
        <end position="268"/>
    </location>
</feature>
<comment type="subcellular location">
    <subcellularLocation>
        <location evidence="1 4">Nucleus</location>
    </subcellularLocation>
</comment>
<comment type="caution">
    <text evidence="7">The sequence shown here is derived from an EMBL/GenBank/DDBJ whole genome shotgun (WGS) entry which is preliminary data.</text>
</comment>
<keyword evidence="3 4" id="KW-0539">Nucleus</keyword>
<dbReference type="SUPFAM" id="SSF47762">
    <property type="entry name" value="PAH2 domain"/>
    <property type="match status" value="1"/>
</dbReference>
<organism evidence="7 8">
    <name type="scientific">Riccia fluitans</name>
    <dbReference type="NCBI Taxonomy" id="41844"/>
    <lineage>
        <taxon>Eukaryota</taxon>
        <taxon>Viridiplantae</taxon>
        <taxon>Streptophyta</taxon>
        <taxon>Embryophyta</taxon>
        <taxon>Marchantiophyta</taxon>
        <taxon>Marchantiopsida</taxon>
        <taxon>Marchantiidae</taxon>
        <taxon>Marchantiales</taxon>
        <taxon>Ricciaceae</taxon>
        <taxon>Riccia</taxon>
    </lineage>
</organism>
<evidence type="ECO:0000256" key="3">
    <source>
        <dbReference type="ARBA" id="ARBA00023242"/>
    </source>
</evidence>